<protein>
    <submittedName>
        <fullName evidence="2">Cupin domain-containing protein</fullName>
    </submittedName>
</protein>
<keyword evidence="3" id="KW-1185">Reference proteome</keyword>
<dbReference type="RefSeq" id="WP_275108210.1">
    <property type="nucleotide sequence ID" value="NZ_JAKJSC010000001.1"/>
</dbReference>
<proteinExistence type="predicted"/>
<dbReference type="EMBL" id="JAKJSC010000001">
    <property type="protein sequence ID" value="MDE5416872.1"/>
    <property type="molecule type" value="Genomic_DNA"/>
</dbReference>
<feature type="domain" description="Cupin type-2" evidence="1">
    <location>
        <begin position="44"/>
        <end position="89"/>
    </location>
</feature>
<dbReference type="Gene3D" id="2.60.120.10">
    <property type="entry name" value="Jelly Rolls"/>
    <property type="match status" value="1"/>
</dbReference>
<evidence type="ECO:0000259" key="1">
    <source>
        <dbReference type="Pfam" id="PF07883"/>
    </source>
</evidence>
<sequence>MEDIYPEIIKNLPEADIPFKGVKAWISQGENQQIVFFDFDGIGEIPRHAHGARWGIVITGDMELCIDGIKKNYRKGDCYSIPAEVLHSAKFKCRTLLMDYVAEKDRYKPKKG</sequence>
<dbReference type="Pfam" id="PF07883">
    <property type="entry name" value="Cupin_2"/>
    <property type="match status" value="1"/>
</dbReference>
<evidence type="ECO:0000313" key="2">
    <source>
        <dbReference type="EMBL" id="MDE5416872.1"/>
    </source>
</evidence>
<comment type="caution">
    <text evidence="2">The sequence shown here is derived from an EMBL/GenBank/DDBJ whole genome shotgun (WGS) entry which is preliminary data.</text>
</comment>
<reference evidence="2 3" key="1">
    <citation type="submission" date="2022-01" db="EMBL/GenBank/DDBJ databases">
        <title>Labilibaculum sp. nov, a marine bacterium isolated from Antarctica.</title>
        <authorList>
            <person name="Dai W."/>
        </authorList>
    </citation>
    <scope>NUCLEOTIDE SEQUENCE [LARGE SCALE GENOMIC DNA]</scope>
    <source>
        <strain evidence="2 3">DW002</strain>
    </source>
</reference>
<dbReference type="InterPro" id="IPR011051">
    <property type="entry name" value="RmlC_Cupin_sf"/>
</dbReference>
<organism evidence="2 3">
    <name type="scientific">Paralabilibaculum antarcticum</name>
    <dbReference type="NCBI Taxonomy" id="2912572"/>
    <lineage>
        <taxon>Bacteria</taxon>
        <taxon>Pseudomonadati</taxon>
        <taxon>Bacteroidota</taxon>
        <taxon>Bacteroidia</taxon>
        <taxon>Marinilabiliales</taxon>
        <taxon>Marinifilaceae</taxon>
        <taxon>Paralabilibaculum</taxon>
    </lineage>
</organism>
<dbReference type="SUPFAM" id="SSF51182">
    <property type="entry name" value="RmlC-like cupins"/>
    <property type="match status" value="1"/>
</dbReference>
<accession>A0ABT5VN50</accession>
<evidence type="ECO:0000313" key="3">
    <source>
        <dbReference type="Proteomes" id="UP001528920"/>
    </source>
</evidence>
<gene>
    <name evidence="2" type="ORF">L3049_02545</name>
</gene>
<dbReference type="Proteomes" id="UP001528920">
    <property type="component" value="Unassembled WGS sequence"/>
</dbReference>
<dbReference type="InterPro" id="IPR014710">
    <property type="entry name" value="RmlC-like_jellyroll"/>
</dbReference>
<dbReference type="InterPro" id="IPR013096">
    <property type="entry name" value="Cupin_2"/>
</dbReference>
<name>A0ABT5VN50_9BACT</name>